<sequence length="274" mass="28343">MTSMGTVWDRTAEFLSDNLGTILPLALLAIFVPATVSANLSELQRTAEPGTSMLLGLGVFVLALVTFWGQLAITALAIDPALGRQASGLATRRFPAALLVMIVLMGATIVLLIPIAVILAATGVALTGIESGTMPEIPATATLWIILYLFLLLPVILWLAARLSVILPVIVGDRLVLRAIARSWALTRGVALKIVGVILLYAIVSIVANLAATTAFGAVMFLVAGRGEDGLSLATVLTTIVGGAVSTGFTVLGAAFAAKLYVALLARKEASAAQ</sequence>
<keyword evidence="1" id="KW-0472">Membrane</keyword>
<evidence type="ECO:0000313" key="3">
    <source>
        <dbReference type="Proteomes" id="UP000318055"/>
    </source>
</evidence>
<protein>
    <recommendedName>
        <fullName evidence="4">Glycerophosphoryl diester phosphodiesterase membrane domain-containing protein</fullName>
    </recommendedName>
</protein>
<feature type="transmembrane region" description="Helical" evidence="1">
    <location>
        <begin position="98"/>
        <end position="125"/>
    </location>
</feature>
<evidence type="ECO:0008006" key="4">
    <source>
        <dbReference type="Google" id="ProtNLM"/>
    </source>
</evidence>
<dbReference type="Proteomes" id="UP000318055">
    <property type="component" value="Chromosome"/>
</dbReference>
<feature type="transmembrane region" description="Helical" evidence="1">
    <location>
        <begin position="236"/>
        <end position="258"/>
    </location>
</feature>
<organism evidence="2 3">
    <name type="scientific">Sphingomonas suaedae</name>
    <dbReference type="NCBI Taxonomy" id="2599297"/>
    <lineage>
        <taxon>Bacteria</taxon>
        <taxon>Pseudomonadati</taxon>
        <taxon>Pseudomonadota</taxon>
        <taxon>Alphaproteobacteria</taxon>
        <taxon>Sphingomonadales</taxon>
        <taxon>Sphingomonadaceae</taxon>
        <taxon>Sphingomonas</taxon>
    </lineage>
</organism>
<name>A0A518RFV1_9SPHN</name>
<dbReference type="OrthoDB" id="7585068at2"/>
<keyword evidence="1" id="KW-1133">Transmembrane helix</keyword>
<evidence type="ECO:0000256" key="1">
    <source>
        <dbReference type="SAM" id="Phobius"/>
    </source>
</evidence>
<dbReference type="AlphaFoldDB" id="A0A518RFV1"/>
<feature type="transmembrane region" description="Helical" evidence="1">
    <location>
        <begin position="54"/>
        <end position="78"/>
    </location>
</feature>
<feature type="transmembrane region" description="Helical" evidence="1">
    <location>
        <begin position="145"/>
        <end position="170"/>
    </location>
</feature>
<dbReference type="KEGG" id="ssua:FPZ54_10075"/>
<evidence type="ECO:0000313" key="2">
    <source>
        <dbReference type="EMBL" id="QDX26335.1"/>
    </source>
</evidence>
<keyword evidence="3" id="KW-1185">Reference proteome</keyword>
<feature type="transmembrane region" description="Helical" evidence="1">
    <location>
        <begin position="191"/>
        <end position="224"/>
    </location>
</feature>
<accession>A0A518RFV1</accession>
<gene>
    <name evidence="2" type="ORF">FPZ54_10075</name>
</gene>
<dbReference type="RefSeq" id="WP_145846882.1">
    <property type="nucleotide sequence ID" value="NZ_CP042239.1"/>
</dbReference>
<reference evidence="2 3" key="1">
    <citation type="submission" date="2019-07" db="EMBL/GenBank/DDBJ databases">
        <title>Sphingomonas alkalisoli sp. nov., isolated from rhizosphere soil of Suaedae salsa.</title>
        <authorList>
            <person name="Zhang H."/>
            <person name="Xu L."/>
            <person name="Zhang J.-X."/>
            <person name="Sun J.-Q."/>
        </authorList>
    </citation>
    <scope>NUCLEOTIDE SEQUENCE [LARGE SCALE GENOMIC DNA]</scope>
    <source>
        <strain evidence="2 3">XS-10</strain>
    </source>
</reference>
<proteinExistence type="predicted"/>
<dbReference type="EMBL" id="CP042239">
    <property type="protein sequence ID" value="QDX26335.1"/>
    <property type="molecule type" value="Genomic_DNA"/>
</dbReference>
<keyword evidence="1" id="KW-0812">Transmembrane</keyword>